<accession>W7MN93</accession>
<dbReference type="GeneID" id="30073339"/>
<dbReference type="KEGG" id="fvr:FVEG_16463"/>
<sequence>MTLETLYELQSSISMEHQILGSRSLDMKILSRNGWGSAGLPQIVRVLGILHFIRTVEFQTIRPILEY</sequence>
<organism evidence="1 2">
    <name type="scientific">Gibberella moniliformis (strain M3125 / FGSC 7600)</name>
    <name type="common">Maize ear and stalk rot fungus</name>
    <name type="synonym">Fusarium verticillioides</name>
    <dbReference type="NCBI Taxonomy" id="334819"/>
    <lineage>
        <taxon>Eukaryota</taxon>
        <taxon>Fungi</taxon>
        <taxon>Dikarya</taxon>
        <taxon>Ascomycota</taxon>
        <taxon>Pezizomycotina</taxon>
        <taxon>Sordariomycetes</taxon>
        <taxon>Hypocreomycetidae</taxon>
        <taxon>Hypocreales</taxon>
        <taxon>Nectriaceae</taxon>
        <taxon>Fusarium</taxon>
        <taxon>Fusarium fujikuroi species complex</taxon>
    </lineage>
</organism>
<name>W7MN93_GIBM7</name>
<dbReference type="RefSeq" id="XP_018755480.1">
    <property type="nucleotide sequence ID" value="XM_018905686.1"/>
</dbReference>
<dbReference type="VEuPathDB" id="FungiDB:FVEG_16463"/>
<evidence type="ECO:0000313" key="2">
    <source>
        <dbReference type="Proteomes" id="UP000009096"/>
    </source>
</evidence>
<protein>
    <submittedName>
        <fullName evidence="1">Uncharacterized protein</fullName>
    </submittedName>
</protein>
<keyword evidence="2" id="KW-1185">Reference proteome</keyword>
<gene>
    <name evidence="1" type="ORF">FVEG_16463</name>
</gene>
<evidence type="ECO:0000313" key="1">
    <source>
        <dbReference type="EMBL" id="EWG49289.1"/>
    </source>
</evidence>
<dbReference type="Proteomes" id="UP000009096">
    <property type="component" value="Chromosome 10"/>
</dbReference>
<dbReference type="AlphaFoldDB" id="W7MN93"/>
<dbReference type="EMBL" id="DS022252">
    <property type="protein sequence ID" value="EWG49289.1"/>
    <property type="molecule type" value="Genomic_DNA"/>
</dbReference>
<reference evidence="1 2" key="1">
    <citation type="journal article" date="2010" name="Nature">
        <title>Comparative genomics reveals mobile pathogenicity chromosomes in Fusarium.</title>
        <authorList>
            <person name="Ma L.J."/>
            <person name="van der Does H.C."/>
            <person name="Borkovich K.A."/>
            <person name="Coleman J.J."/>
            <person name="Daboussi M.J."/>
            <person name="Di Pietro A."/>
            <person name="Dufresne M."/>
            <person name="Freitag M."/>
            <person name="Grabherr M."/>
            <person name="Henrissat B."/>
            <person name="Houterman P.M."/>
            <person name="Kang S."/>
            <person name="Shim W.B."/>
            <person name="Woloshuk C."/>
            <person name="Xie X."/>
            <person name="Xu J.R."/>
            <person name="Antoniw J."/>
            <person name="Baker S.E."/>
            <person name="Bluhm B.H."/>
            <person name="Breakspear A."/>
            <person name="Brown D.W."/>
            <person name="Butchko R.A."/>
            <person name="Chapman S."/>
            <person name="Coulson R."/>
            <person name="Coutinho P.M."/>
            <person name="Danchin E.G."/>
            <person name="Diener A."/>
            <person name="Gale L.R."/>
            <person name="Gardiner D.M."/>
            <person name="Goff S."/>
            <person name="Hammond-Kosack K.E."/>
            <person name="Hilburn K."/>
            <person name="Hua-Van A."/>
            <person name="Jonkers W."/>
            <person name="Kazan K."/>
            <person name="Kodira C.D."/>
            <person name="Koehrsen M."/>
            <person name="Kumar L."/>
            <person name="Lee Y.H."/>
            <person name="Li L."/>
            <person name="Manners J.M."/>
            <person name="Miranda-Saavedra D."/>
            <person name="Mukherjee M."/>
            <person name="Park G."/>
            <person name="Park J."/>
            <person name="Park S.Y."/>
            <person name="Proctor R.H."/>
            <person name="Regev A."/>
            <person name="Ruiz-Roldan M.C."/>
            <person name="Sain D."/>
            <person name="Sakthikumar S."/>
            <person name="Sykes S."/>
            <person name="Schwartz D.C."/>
            <person name="Turgeon B.G."/>
            <person name="Wapinski I."/>
            <person name="Yoder O."/>
            <person name="Young S."/>
            <person name="Zeng Q."/>
            <person name="Zhou S."/>
            <person name="Galagan J."/>
            <person name="Cuomo C.A."/>
            <person name="Kistler H.C."/>
            <person name="Rep M."/>
        </authorList>
    </citation>
    <scope>NUCLEOTIDE SEQUENCE [LARGE SCALE GENOMIC DNA]</scope>
    <source>
        <strain evidence="2">M3125 / FGSC 7600</strain>
    </source>
</reference>
<dbReference type="EMBL" id="CM000587">
    <property type="protein sequence ID" value="EWG49289.1"/>
    <property type="molecule type" value="Genomic_DNA"/>
</dbReference>
<proteinExistence type="predicted"/>